<dbReference type="AlphaFoldDB" id="A0A4Y2W9C6"/>
<protein>
    <submittedName>
        <fullName evidence="2">Uncharacterized protein</fullName>
    </submittedName>
</protein>
<evidence type="ECO:0000256" key="1">
    <source>
        <dbReference type="SAM" id="MobiDB-lite"/>
    </source>
</evidence>
<proteinExistence type="predicted"/>
<feature type="region of interest" description="Disordered" evidence="1">
    <location>
        <begin position="58"/>
        <end position="98"/>
    </location>
</feature>
<dbReference type="Proteomes" id="UP000499080">
    <property type="component" value="Unassembled WGS sequence"/>
</dbReference>
<name>A0A4Y2W9C6_ARAVE</name>
<gene>
    <name evidence="2" type="ORF">AVEN_161756_1</name>
</gene>
<dbReference type="OrthoDB" id="6039849at2759"/>
<evidence type="ECO:0000313" key="2">
    <source>
        <dbReference type="EMBL" id="GBO34045.1"/>
    </source>
</evidence>
<comment type="caution">
    <text evidence="2">The sequence shown here is derived from an EMBL/GenBank/DDBJ whole genome shotgun (WGS) entry which is preliminary data.</text>
</comment>
<organism evidence="2 3">
    <name type="scientific">Araneus ventricosus</name>
    <name type="common">Orbweaver spider</name>
    <name type="synonym">Epeira ventricosa</name>
    <dbReference type="NCBI Taxonomy" id="182803"/>
    <lineage>
        <taxon>Eukaryota</taxon>
        <taxon>Metazoa</taxon>
        <taxon>Ecdysozoa</taxon>
        <taxon>Arthropoda</taxon>
        <taxon>Chelicerata</taxon>
        <taxon>Arachnida</taxon>
        <taxon>Araneae</taxon>
        <taxon>Araneomorphae</taxon>
        <taxon>Entelegynae</taxon>
        <taxon>Araneoidea</taxon>
        <taxon>Araneidae</taxon>
        <taxon>Araneus</taxon>
    </lineage>
</organism>
<evidence type="ECO:0000313" key="3">
    <source>
        <dbReference type="Proteomes" id="UP000499080"/>
    </source>
</evidence>
<dbReference type="EMBL" id="BGPR01057792">
    <property type="protein sequence ID" value="GBO34045.1"/>
    <property type="molecule type" value="Genomic_DNA"/>
</dbReference>
<keyword evidence="3" id="KW-1185">Reference proteome</keyword>
<accession>A0A4Y2W9C6</accession>
<sequence length="98" mass="10415">MSHCSVFKARFAATSRPRPVAWSCNPAARRARLSDGVRLGVLSSASLCRSGVRAKHGVDMVGLGEPGPTRSPKAERTGPGRKRSRQKLPHGAVVGSRL</sequence>
<feature type="compositionally biased region" description="Basic residues" evidence="1">
    <location>
        <begin position="79"/>
        <end position="88"/>
    </location>
</feature>
<reference evidence="2 3" key="1">
    <citation type="journal article" date="2019" name="Sci. Rep.">
        <title>Orb-weaving spider Araneus ventricosus genome elucidates the spidroin gene catalogue.</title>
        <authorList>
            <person name="Kono N."/>
            <person name="Nakamura H."/>
            <person name="Ohtoshi R."/>
            <person name="Moran D.A.P."/>
            <person name="Shinohara A."/>
            <person name="Yoshida Y."/>
            <person name="Fujiwara M."/>
            <person name="Mori M."/>
            <person name="Tomita M."/>
            <person name="Arakawa K."/>
        </authorList>
    </citation>
    <scope>NUCLEOTIDE SEQUENCE [LARGE SCALE GENOMIC DNA]</scope>
</reference>